<accession>A0A099UF63</accession>
<sequence>MQNTTNKADDKLLEAIYESDVELFKEALKEGANINGVVSEEQDEEFDFQEGESYLSTALDIALSPLAYIPYDKKGFDKQKYESNHAKAFEILNALKALNPDESKADFKAKDRLESILETRDMELYDDPAVYGYADFEEEMSEEEWISEDPIKEYLESFEKSLES</sequence>
<dbReference type="STRING" id="76936.BN2458_PEG1397"/>
<dbReference type="EMBL" id="JRPF02000011">
    <property type="protein sequence ID" value="TLD78029.1"/>
    <property type="molecule type" value="Genomic_DNA"/>
</dbReference>
<name>A0A099UF63_9HELI</name>
<dbReference type="Proteomes" id="UP000064525">
    <property type="component" value="Chromosome I"/>
</dbReference>
<reference evidence="2 3" key="1">
    <citation type="journal article" date="2014" name="Genome Announc.">
        <title>Draft genome sequences of eight enterohepatic helicobacter species isolated from both laboratory and wild rodents.</title>
        <authorList>
            <person name="Sheh A."/>
            <person name="Shen Z."/>
            <person name="Fox J.G."/>
        </authorList>
    </citation>
    <scope>NUCLEOTIDE SEQUENCE [LARGE SCALE GENOMIC DNA]</scope>
    <source>
        <strain evidence="2 3">MIT 98-6810</strain>
    </source>
</reference>
<reference evidence="1" key="3">
    <citation type="submission" date="2015-11" db="EMBL/GenBank/DDBJ databases">
        <authorList>
            <person name="Zhang Y."/>
            <person name="Guo Z."/>
        </authorList>
    </citation>
    <scope>NUCLEOTIDE SEQUENCE</scope>
    <source>
        <strain evidence="1">1</strain>
    </source>
</reference>
<evidence type="ECO:0000313" key="1">
    <source>
        <dbReference type="EMBL" id="CUU40280.1"/>
    </source>
</evidence>
<dbReference type="EMBL" id="LN907858">
    <property type="protein sequence ID" value="CUU40280.1"/>
    <property type="molecule type" value="Genomic_DNA"/>
</dbReference>
<dbReference type="Proteomes" id="UP000029925">
    <property type="component" value="Unassembled WGS sequence"/>
</dbReference>
<reference evidence="4" key="2">
    <citation type="submission" date="2015-11" db="EMBL/GenBank/DDBJ databases">
        <authorList>
            <person name="Anvar S.Y."/>
        </authorList>
    </citation>
    <scope>NUCLEOTIDE SEQUENCE [LARGE SCALE GENOMIC DNA]</scope>
</reference>
<gene>
    <name evidence="1" type="ORF">BN2458_PEG1397</name>
    <name evidence="2" type="ORF">LS75_008100</name>
</gene>
<dbReference type="KEGG" id="hty:BN2458_PEG1397"/>
<dbReference type="RefSeq" id="WP_034326453.1">
    <property type="nucleotide sequence ID" value="NZ_CAJTQN010000009.1"/>
</dbReference>
<evidence type="ECO:0000313" key="2">
    <source>
        <dbReference type="EMBL" id="TLD78029.1"/>
    </source>
</evidence>
<proteinExistence type="predicted"/>
<organism evidence="1 4">
    <name type="scientific">Helicobacter typhlonius</name>
    <dbReference type="NCBI Taxonomy" id="76936"/>
    <lineage>
        <taxon>Bacteria</taxon>
        <taxon>Pseudomonadati</taxon>
        <taxon>Campylobacterota</taxon>
        <taxon>Epsilonproteobacteria</taxon>
        <taxon>Campylobacterales</taxon>
        <taxon>Helicobacteraceae</taxon>
        <taxon>Helicobacter</taxon>
    </lineage>
</organism>
<dbReference type="OrthoDB" id="5354654at2"/>
<evidence type="ECO:0000313" key="4">
    <source>
        <dbReference type="Proteomes" id="UP000064525"/>
    </source>
</evidence>
<dbReference type="AlphaFoldDB" id="A0A099UF63"/>
<dbReference type="PATRIC" id="fig|76936.10.peg.1364"/>
<protein>
    <submittedName>
        <fullName evidence="1">Uncharacterized protein</fullName>
    </submittedName>
</protein>
<keyword evidence="3" id="KW-1185">Reference proteome</keyword>
<evidence type="ECO:0000313" key="3">
    <source>
        <dbReference type="Proteomes" id="UP000029925"/>
    </source>
</evidence>
<dbReference type="GeneID" id="78151584"/>